<dbReference type="Proteomes" id="UP001211907">
    <property type="component" value="Unassembled WGS sequence"/>
</dbReference>
<keyword evidence="4 7" id="KW-0812">Transmembrane</keyword>
<keyword evidence="6 7" id="KW-0472">Membrane</keyword>
<evidence type="ECO:0000256" key="2">
    <source>
        <dbReference type="ARBA" id="ARBA00006978"/>
    </source>
</evidence>
<feature type="transmembrane region" description="Helical" evidence="7">
    <location>
        <begin position="433"/>
        <end position="455"/>
    </location>
</feature>
<feature type="transmembrane region" description="Helical" evidence="7">
    <location>
        <begin position="112"/>
        <end position="138"/>
    </location>
</feature>
<evidence type="ECO:0000256" key="7">
    <source>
        <dbReference type="RuleBase" id="RU363073"/>
    </source>
</evidence>
<dbReference type="AlphaFoldDB" id="A0AAD5TB99"/>
<feature type="transmembrane region" description="Helical" evidence="7">
    <location>
        <begin position="526"/>
        <end position="547"/>
    </location>
</feature>
<keyword evidence="7" id="KW-0029">Amino-acid transport</keyword>
<sequence>MQTDANRTAAESDSETAGVNDSGSFLVVERPTIDAQPARLRSTDSSETIEENKKTLHKKLSERISLCWNRSDASSSAVRLTPVKRGPSHREINQLFPTAKHPPLSREELNAFYIYSLACEPMSIVVFTALSTIVLQNLAAGAGKEETDHSIPCNYTVAGYKCVTNIGGAIFFISFGALADHGSYRKKFMIGFMFCAVASCFSMVAIRRAEWFLEASILVILAQIMFGASYCFYNSYIPVLSAVHWNVLEASGAMQREVNEATMNTLSAISQIYGYCGSVGCFAVAGGVIFGLQSLPFSSGFSDAGFFDSVGVSTYSMQIGICVVAVWSLIGLYWPMLYIRDRPYSPLPKGTNHIIYSWSQVIKTICRAKRMPNTFLMLLAWFILSDAITTIGSTTILFATVILGIAAPLTAGGGNYLWLYVQRKRQWSTKKMLIILVSLSILLPIYGTLGFFAPFGLKAKWELFPAGVYYGCLLGGIQSFSRVLFSELIPRGHEGEFFALYSITDKGSSWFGPLIVGAITDATHEIRYGFVFLFFMLIMPVCFLWLLNVEKGVNDAEAFRAADLEELDMLAGLIA</sequence>
<evidence type="ECO:0000313" key="9">
    <source>
        <dbReference type="EMBL" id="KAJ3141964.1"/>
    </source>
</evidence>
<dbReference type="Pfam" id="PF11700">
    <property type="entry name" value="ATG22"/>
    <property type="match status" value="2"/>
</dbReference>
<evidence type="ECO:0000256" key="3">
    <source>
        <dbReference type="ARBA" id="ARBA00022448"/>
    </source>
</evidence>
<keyword evidence="3 7" id="KW-0813">Transport</keyword>
<dbReference type="GO" id="GO:0005774">
    <property type="term" value="C:vacuolar membrane"/>
    <property type="evidence" value="ECO:0007669"/>
    <property type="project" value="UniProtKB-SubCell"/>
</dbReference>
<keyword evidence="7" id="KW-0926">Vacuole</keyword>
<feature type="transmembrane region" description="Helical" evidence="7">
    <location>
        <begin position="397"/>
        <end position="421"/>
    </location>
</feature>
<name>A0AAD5TB99_9FUNG</name>
<feature type="transmembrane region" description="Helical" evidence="7">
    <location>
        <begin position="315"/>
        <end position="339"/>
    </location>
</feature>
<dbReference type="EMBL" id="JADGJH010000023">
    <property type="protein sequence ID" value="KAJ3141964.1"/>
    <property type="molecule type" value="Genomic_DNA"/>
</dbReference>
<organism evidence="9 10">
    <name type="scientific">Physocladia obscura</name>
    <dbReference type="NCBI Taxonomy" id="109957"/>
    <lineage>
        <taxon>Eukaryota</taxon>
        <taxon>Fungi</taxon>
        <taxon>Fungi incertae sedis</taxon>
        <taxon>Chytridiomycota</taxon>
        <taxon>Chytridiomycota incertae sedis</taxon>
        <taxon>Chytridiomycetes</taxon>
        <taxon>Chytridiales</taxon>
        <taxon>Chytriomycetaceae</taxon>
        <taxon>Physocladia</taxon>
    </lineage>
</organism>
<feature type="region of interest" description="Disordered" evidence="8">
    <location>
        <begin position="1"/>
        <end position="25"/>
    </location>
</feature>
<dbReference type="PANTHER" id="PTHR23519:SF1">
    <property type="entry name" value="AUTOPHAGY-RELATED PROTEIN 22"/>
    <property type="match status" value="1"/>
</dbReference>
<dbReference type="SUPFAM" id="SSF103473">
    <property type="entry name" value="MFS general substrate transporter"/>
    <property type="match status" value="1"/>
</dbReference>
<dbReference type="Gene3D" id="1.20.1250.20">
    <property type="entry name" value="MFS general substrate transporter like domains"/>
    <property type="match status" value="1"/>
</dbReference>
<reference evidence="9" key="1">
    <citation type="submission" date="2020-05" db="EMBL/GenBank/DDBJ databases">
        <title>Phylogenomic resolution of chytrid fungi.</title>
        <authorList>
            <person name="Stajich J.E."/>
            <person name="Amses K."/>
            <person name="Simmons R."/>
            <person name="Seto K."/>
            <person name="Myers J."/>
            <person name="Bonds A."/>
            <person name="Quandt C.A."/>
            <person name="Barry K."/>
            <person name="Liu P."/>
            <person name="Grigoriev I."/>
            <person name="Longcore J.E."/>
            <person name="James T.Y."/>
        </authorList>
    </citation>
    <scope>NUCLEOTIDE SEQUENCE</scope>
    <source>
        <strain evidence="9">JEL0513</strain>
    </source>
</reference>
<comment type="subcellular location">
    <subcellularLocation>
        <location evidence="1">Endomembrane system</location>
        <topology evidence="1">Multi-pass membrane protein</topology>
    </subcellularLocation>
    <subcellularLocation>
        <location evidence="7">Vacuole membrane</location>
        <topology evidence="7">Multi-pass membrane protein</topology>
    </subcellularLocation>
</comment>
<protein>
    <recommendedName>
        <fullName evidence="7">Autophagy-related protein</fullName>
    </recommendedName>
</protein>
<feature type="transmembrane region" description="Helical" evidence="7">
    <location>
        <begin position="272"/>
        <end position="295"/>
    </location>
</feature>
<evidence type="ECO:0000256" key="5">
    <source>
        <dbReference type="ARBA" id="ARBA00022989"/>
    </source>
</evidence>
<dbReference type="GO" id="GO:0006865">
    <property type="term" value="P:amino acid transport"/>
    <property type="evidence" value="ECO:0007669"/>
    <property type="project" value="UniProtKB-KW"/>
</dbReference>
<dbReference type="InterPro" id="IPR024671">
    <property type="entry name" value="Atg22-like"/>
</dbReference>
<accession>A0AAD5TB99</accession>
<feature type="transmembrane region" description="Helical" evidence="7">
    <location>
        <begin position="188"/>
        <end position="206"/>
    </location>
</feature>
<keyword evidence="7" id="KW-0072">Autophagy</keyword>
<evidence type="ECO:0000256" key="4">
    <source>
        <dbReference type="ARBA" id="ARBA00022692"/>
    </source>
</evidence>
<dbReference type="InterPro" id="IPR050495">
    <property type="entry name" value="ATG22/LtaA_families"/>
</dbReference>
<dbReference type="GO" id="GO:0006914">
    <property type="term" value="P:autophagy"/>
    <property type="evidence" value="ECO:0007669"/>
    <property type="project" value="UniProtKB-KW"/>
</dbReference>
<gene>
    <name evidence="9" type="primary">ATG22_4</name>
    <name evidence="9" type="ORF">HK100_004752</name>
</gene>
<dbReference type="InterPro" id="IPR036259">
    <property type="entry name" value="MFS_trans_sf"/>
</dbReference>
<feature type="compositionally biased region" description="Polar residues" evidence="8">
    <location>
        <begin position="1"/>
        <end position="23"/>
    </location>
</feature>
<keyword evidence="10" id="KW-1185">Reference proteome</keyword>
<evidence type="ECO:0000256" key="8">
    <source>
        <dbReference type="SAM" id="MobiDB-lite"/>
    </source>
</evidence>
<feature type="transmembrane region" description="Helical" evidence="7">
    <location>
        <begin position="373"/>
        <end position="391"/>
    </location>
</feature>
<comment type="function">
    <text evidence="7">Vacuolar effluxer which mediate the efflux of amino acids resulting from autophagic degradation. The release of autophagic amino acids allows the maintenance of protein synthesis and viability during nitrogen starvation.</text>
</comment>
<evidence type="ECO:0000313" key="10">
    <source>
        <dbReference type="Proteomes" id="UP001211907"/>
    </source>
</evidence>
<comment type="caution">
    <text evidence="9">The sequence shown here is derived from an EMBL/GenBank/DDBJ whole genome shotgun (WGS) entry which is preliminary data.</text>
</comment>
<feature type="transmembrane region" description="Helical" evidence="7">
    <location>
        <begin position="158"/>
        <end position="179"/>
    </location>
</feature>
<evidence type="ECO:0000256" key="6">
    <source>
        <dbReference type="ARBA" id="ARBA00023136"/>
    </source>
</evidence>
<dbReference type="PANTHER" id="PTHR23519">
    <property type="entry name" value="AUTOPHAGY-RELATED PROTEIN 22"/>
    <property type="match status" value="1"/>
</dbReference>
<proteinExistence type="inferred from homology"/>
<evidence type="ECO:0000256" key="1">
    <source>
        <dbReference type="ARBA" id="ARBA00004127"/>
    </source>
</evidence>
<comment type="similarity">
    <text evidence="2 7">Belongs to the ATG22 family.</text>
</comment>
<dbReference type="GO" id="GO:0012505">
    <property type="term" value="C:endomembrane system"/>
    <property type="evidence" value="ECO:0007669"/>
    <property type="project" value="UniProtKB-SubCell"/>
</dbReference>
<keyword evidence="5 7" id="KW-1133">Transmembrane helix</keyword>
<feature type="transmembrane region" description="Helical" evidence="7">
    <location>
        <begin position="212"/>
        <end position="233"/>
    </location>
</feature>